<evidence type="ECO:0000256" key="1">
    <source>
        <dbReference type="SAM" id="SignalP"/>
    </source>
</evidence>
<dbReference type="Proteomes" id="UP000669179">
    <property type="component" value="Unassembled WGS sequence"/>
</dbReference>
<accession>A0A939T3I9</accession>
<evidence type="ECO:0000313" key="2">
    <source>
        <dbReference type="EMBL" id="MBO2448178.1"/>
    </source>
</evidence>
<feature type="chain" id="PRO_5037221117" description="DUF4352 domain-containing protein" evidence="1">
    <location>
        <begin position="28"/>
        <end position="151"/>
    </location>
</feature>
<reference evidence="2" key="1">
    <citation type="submission" date="2021-03" db="EMBL/GenBank/DDBJ databases">
        <authorList>
            <person name="Kanchanasin P."/>
            <person name="Saeng-In P."/>
            <person name="Phongsopitanun W."/>
            <person name="Yuki M."/>
            <person name="Kudo T."/>
            <person name="Ohkuma M."/>
            <person name="Tanasupawat S."/>
        </authorList>
    </citation>
    <scope>NUCLEOTIDE SEQUENCE</scope>
    <source>
        <strain evidence="2">GKU 128</strain>
    </source>
</reference>
<keyword evidence="3" id="KW-1185">Reference proteome</keyword>
<organism evidence="2 3">
    <name type="scientific">Actinomadura barringtoniae</name>
    <dbReference type="NCBI Taxonomy" id="1427535"/>
    <lineage>
        <taxon>Bacteria</taxon>
        <taxon>Bacillati</taxon>
        <taxon>Actinomycetota</taxon>
        <taxon>Actinomycetes</taxon>
        <taxon>Streptosporangiales</taxon>
        <taxon>Thermomonosporaceae</taxon>
        <taxon>Actinomadura</taxon>
    </lineage>
</organism>
<gene>
    <name evidence="2" type="ORF">J4573_13825</name>
</gene>
<dbReference type="AlphaFoldDB" id="A0A939T3I9"/>
<feature type="signal peptide" evidence="1">
    <location>
        <begin position="1"/>
        <end position="27"/>
    </location>
</feature>
<protein>
    <recommendedName>
        <fullName evidence="4">DUF4352 domain-containing protein</fullName>
    </recommendedName>
</protein>
<dbReference type="EMBL" id="JAGEOJ010000005">
    <property type="protein sequence ID" value="MBO2448178.1"/>
    <property type="molecule type" value="Genomic_DNA"/>
</dbReference>
<sequence>MRRSAAVALAAGTLVAGVGVIATPAQAAAPLKGRYVSKNGWKTIEASGSFTRTGRRVTVALTLKDTARDGRTACVRFRFEPAKGQGRQANVQTFFLKDWLPKKQRWVRADRPMTQKGQTYSYMTGHAYVRECSMDPRAKNKLRLGPARKLY</sequence>
<evidence type="ECO:0008006" key="4">
    <source>
        <dbReference type="Google" id="ProtNLM"/>
    </source>
</evidence>
<keyword evidence="1" id="KW-0732">Signal</keyword>
<dbReference type="RefSeq" id="WP_208255831.1">
    <property type="nucleotide sequence ID" value="NZ_JAGEOJ010000005.1"/>
</dbReference>
<proteinExistence type="predicted"/>
<name>A0A939T3I9_9ACTN</name>
<comment type="caution">
    <text evidence="2">The sequence shown here is derived from an EMBL/GenBank/DDBJ whole genome shotgun (WGS) entry which is preliminary data.</text>
</comment>
<evidence type="ECO:0000313" key="3">
    <source>
        <dbReference type="Proteomes" id="UP000669179"/>
    </source>
</evidence>